<dbReference type="RefSeq" id="WP_197002340.1">
    <property type="nucleotide sequence ID" value="NZ_BONS01000003.1"/>
</dbReference>
<accession>A0A8J7KNF6</accession>
<dbReference type="EMBL" id="JADOUF010000001">
    <property type="protein sequence ID" value="MBG6135192.1"/>
    <property type="molecule type" value="Genomic_DNA"/>
</dbReference>
<comment type="caution">
    <text evidence="4">The sequence shown here is derived from an EMBL/GenBank/DDBJ whole genome shotgun (WGS) entry which is preliminary data.</text>
</comment>
<keyword evidence="2" id="KW-0129">CBS domain</keyword>
<feature type="domain" description="CBS" evidence="3">
    <location>
        <begin position="9"/>
        <end position="68"/>
    </location>
</feature>
<dbReference type="Gene3D" id="3.10.580.10">
    <property type="entry name" value="CBS-domain"/>
    <property type="match status" value="1"/>
</dbReference>
<dbReference type="InterPro" id="IPR046342">
    <property type="entry name" value="CBS_dom_sf"/>
</dbReference>
<keyword evidence="1" id="KW-0677">Repeat</keyword>
<dbReference type="InterPro" id="IPR051462">
    <property type="entry name" value="CBS_domain-containing"/>
</dbReference>
<gene>
    <name evidence="4" type="ORF">IW245_001386</name>
</gene>
<evidence type="ECO:0000256" key="2">
    <source>
        <dbReference type="PROSITE-ProRule" id="PRU00703"/>
    </source>
</evidence>
<dbReference type="PANTHER" id="PTHR48108:SF34">
    <property type="entry name" value="CBS DOMAIN-CONTAINING PROTEIN YHCV"/>
    <property type="match status" value="1"/>
</dbReference>
<keyword evidence="5" id="KW-1185">Reference proteome</keyword>
<dbReference type="SMART" id="SM00116">
    <property type="entry name" value="CBS"/>
    <property type="match status" value="2"/>
</dbReference>
<feature type="domain" description="CBS" evidence="3">
    <location>
        <begin position="74"/>
        <end position="133"/>
    </location>
</feature>
<dbReference type="PROSITE" id="PS51371">
    <property type="entry name" value="CBS"/>
    <property type="match status" value="2"/>
</dbReference>
<proteinExistence type="predicted"/>
<name>A0A8J7KNF6_9ACTN</name>
<dbReference type="InterPro" id="IPR000644">
    <property type="entry name" value="CBS_dom"/>
</dbReference>
<protein>
    <submittedName>
        <fullName evidence="4">CBS domain-containing protein</fullName>
    </submittedName>
</protein>
<organism evidence="4 5">
    <name type="scientific">Longispora fulva</name>
    <dbReference type="NCBI Taxonomy" id="619741"/>
    <lineage>
        <taxon>Bacteria</taxon>
        <taxon>Bacillati</taxon>
        <taxon>Actinomycetota</taxon>
        <taxon>Actinomycetes</taxon>
        <taxon>Micromonosporales</taxon>
        <taxon>Micromonosporaceae</taxon>
        <taxon>Longispora</taxon>
    </lineage>
</organism>
<dbReference type="AlphaFoldDB" id="A0A8J7KNF6"/>
<evidence type="ECO:0000313" key="5">
    <source>
        <dbReference type="Proteomes" id="UP000622552"/>
    </source>
</evidence>
<reference evidence="4" key="1">
    <citation type="submission" date="2020-11" db="EMBL/GenBank/DDBJ databases">
        <title>Sequencing the genomes of 1000 actinobacteria strains.</title>
        <authorList>
            <person name="Klenk H.-P."/>
        </authorList>
    </citation>
    <scope>NUCLEOTIDE SEQUENCE</scope>
    <source>
        <strain evidence="4">DSM 45356</strain>
    </source>
</reference>
<dbReference type="CDD" id="cd04622">
    <property type="entry name" value="CBS_pair_HRP1_like"/>
    <property type="match status" value="1"/>
</dbReference>
<dbReference type="PANTHER" id="PTHR48108">
    <property type="entry name" value="CBS DOMAIN-CONTAINING PROTEIN CBSX2, CHLOROPLASTIC"/>
    <property type="match status" value="1"/>
</dbReference>
<evidence type="ECO:0000259" key="3">
    <source>
        <dbReference type="PROSITE" id="PS51371"/>
    </source>
</evidence>
<dbReference type="Proteomes" id="UP000622552">
    <property type="component" value="Unassembled WGS sequence"/>
</dbReference>
<sequence>MSDTVSYLMTPNPVCVPTDATLVHAAEQMRDHNIGDVLVVSGRTLQGIITDRDLVVRGLALHADPLATTVGTLCTTSPAVLEPDQPVEIAVEMMRDLGVRRLPVCDAHGTPVGILSLGDLAVERDPDSALADISASPPTV</sequence>
<evidence type="ECO:0000256" key="1">
    <source>
        <dbReference type="ARBA" id="ARBA00022737"/>
    </source>
</evidence>
<evidence type="ECO:0000313" key="4">
    <source>
        <dbReference type="EMBL" id="MBG6135192.1"/>
    </source>
</evidence>
<dbReference type="SUPFAM" id="SSF54631">
    <property type="entry name" value="CBS-domain pair"/>
    <property type="match status" value="1"/>
</dbReference>
<dbReference type="Pfam" id="PF00571">
    <property type="entry name" value="CBS"/>
    <property type="match status" value="2"/>
</dbReference>